<evidence type="ECO:0000313" key="1">
    <source>
        <dbReference type="EMBL" id="MZG29170.1"/>
    </source>
</evidence>
<feature type="non-terminal residue" evidence="1">
    <location>
        <position position="66"/>
    </location>
</feature>
<comment type="caution">
    <text evidence="1">The sequence shown here is derived from an EMBL/GenBank/DDBJ whole genome shotgun (WGS) entry which is preliminary data.</text>
</comment>
<accession>A0A6L8Q7F1</accession>
<dbReference type="EMBL" id="VJNE01000125">
    <property type="protein sequence ID" value="MZG29170.1"/>
    <property type="molecule type" value="Genomic_DNA"/>
</dbReference>
<reference evidence="1 2" key="1">
    <citation type="submission" date="2019-07" db="EMBL/GenBank/DDBJ databases">
        <title>Draft genome sequence of Adlercreutzia equolifaciens IPLA 37004, a human intestinal strain that does not produces equol from daidzein.</title>
        <authorList>
            <person name="Vazquez L."/>
            <person name="Florez A.B."/>
            <person name="Mayo B."/>
        </authorList>
    </citation>
    <scope>NUCLEOTIDE SEQUENCE [LARGE SCALE GENOMIC DNA]</scope>
    <source>
        <strain evidence="1 2">IPLA 37004</strain>
    </source>
</reference>
<dbReference type="Gene3D" id="3.90.700.10">
    <property type="entry name" value="Succinate dehydrogenase/fumarate reductase flavoprotein, catalytic domain"/>
    <property type="match status" value="1"/>
</dbReference>
<gene>
    <name evidence="1" type="ORF">FM068_11435</name>
</gene>
<dbReference type="Proteomes" id="UP000472380">
    <property type="component" value="Unassembled WGS sequence"/>
</dbReference>
<organism evidence="1 2">
    <name type="scientific">Adlercreutzia equolifaciens</name>
    <dbReference type="NCBI Taxonomy" id="446660"/>
    <lineage>
        <taxon>Bacteria</taxon>
        <taxon>Bacillati</taxon>
        <taxon>Actinomycetota</taxon>
        <taxon>Coriobacteriia</taxon>
        <taxon>Eggerthellales</taxon>
        <taxon>Eggerthellaceae</taxon>
        <taxon>Adlercreutzia</taxon>
    </lineage>
</organism>
<name>A0A6L8Q7F1_9ACTN</name>
<protein>
    <submittedName>
        <fullName evidence="1">Succinate dehydrogenase</fullName>
    </submittedName>
</protein>
<dbReference type="SUPFAM" id="SSF56425">
    <property type="entry name" value="Succinate dehydrogenase/fumarate reductase flavoprotein, catalytic domain"/>
    <property type="match status" value="1"/>
</dbReference>
<evidence type="ECO:0000313" key="2">
    <source>
        <dbReference type="Proteomes" id="UP000472380"/>
    </source>
</evidence>
<dbReference type="InterPro" id="IPR027477">
    <property type="entry name" value="Succ_DH/fumarate_Rdtase_cat_sf"/>
</dbReference>
<sequence length="66" mass="7301">MLSHAPEQFEAAVSEGWAVKGDTSAECAEAFGLTNLEETVKRYNEFCQSKEDADFGKDPMVLTEIK</sequence>
<dbReference type="AlphaFoldDB" id="A0A6L8Q7F1"/>
<proteinExistence type="predicted"/>